<dbReference type="Pfam" id="PF01177">
    <property type="entry name" value="Asp_Glu_race"/>
    <property type="match status" value="1"/>
</dbReference>
<dbReference type="EC" id="5.1.1.3" evidence="2 7"/>
<comment type="function">
    <text evidence="7">Provides the (R)-glutamate required for cell wall biosynthesis.</text>
</comment>
<dbReference type="InterPro" id="IPR001920">
    <property type="entry name" value="Asp/Glu_race"/>
</dbReference>
<comment type="catalytic activity">
    <reaction evidence="1 7">
        <text>L-glutamate = D-glutamate</text>
        <dbReference type="Rhea" id="RHEA:12813"/>
        <dbReference type="ChEBI" id="CHEBI:29985"/>
        <dbReference type="ChEBI" id="CHEBI:29986"/>
        <dbReference type="EC" id="5.1.1.3"/>
    </reaction>
</comment>
<dbReference type="Proteomes" id="UP001246372">
    <property type="component" value="Unassembled WGS sequence"/>
</dbReference>
<comment type="similarity">
    <text evidence="7">Belongs to the aspartate/glutamate racemases family.</text>
</comment>
<name>A0ABU3P8C6_9BURK</name>
<dbReference type="EMBL" id="JAVXZY010000001">
    <property type="protein sequence ID" value="MDT8998542.1"/>
    <property type="molecule type" value="Genomic_DNA"/>
</dbReference>
<comment type="pathway">
    <text evidence="7">Cell wall biogenesis; peptidoglycan biosynthesis.</text>
</comment>
<dbReference type="NCBIfam" id="TIGR00067">
    <property type="entry name" value="glut_race"/>
    <property type="match status" value="1"/>
</dbReference>
<dbReference type="GO" id="GO:0008881">
    <property type="term" value="F:glutamate racemase activity"/>
    <property type="evidence" value="ECO:0007669"/>
    <property type="project" value="UniProtKB-EC"/>
</dbReference>
<keyword evidence="4 7" id="KW-0573">Peptidoglycan synthesis</keyword>
<feature type="active site" description="Proton donor/acceptor" evidence="7">
    <location>
        <position position="182"/>
    </location>
</feature>
<proteinExistence type="inferred from homology"/>
<evidence type="ECO:0000256" key="2">
    <source>
        <dbReference type="ARBA" id="ARBA00013090"/>
    </source>
</evidence>
<dbReference type="RefSeq" id="WP_315648917.1">
    <property type="nucleotide sequence ID" value="NZ_JAVXZY010000001.1"/>
</dbReference>
<feature type="binding site" evidence="7">
    <location>
        <begin position="183"/>
        <end position="184"/>
    </location>
    <ligand>
        <name>substrate</name>
    </ligand>
</feature>
<dbReference type="InterPro" id="IPR015942">
    <property type="entry name" value="Asp/Glu/hydantoin_racemase"/>
</dbReference>
<dbReference type="PANTHER" id="PTHR21198">
    <property type="entry name" value="GLUTAMATE RACEMASE"/>
    <property type="match status" value="1"/>
</dbReference>
<dbReference type="PROSITE" id="PS00924">
    <property type="entry name" value="ASP_GLU_RACEMASE_2"/>
    <property type="match status" value="1"/>
</dbReference>
<keyword evidence="5 7" id="KW-0413">Isomerase</keyword>
<evidence type="ECO:0000256" key="3">
    <source>
        <dbReference type="ARBA" id="ARBA00022960"/>
    </source>
</evidence>
<evidence type="ECO:0000256" key="4">
    <source>
        <dbReference type="ARBA" id="ARBA00022984"/>
    </source>
</evidence>
<evidence type="ECO:0000256" key="5">
    <source>
        <dbReference type="ARBA" id="ARBA00023235"/>
    </source>
</evidence>
<feature type="binding site" evidence="7">
    <location>
        <begin position="8"/>
        <end position="9"/>
    </location>
    <ligand>
        <name>substrate</name>
    </ligand>
</feature>
<feature type="binding site" evidence="7">
    <location>
        <begin position="72"/>
        <end position="73"/>
    </location>
    <ligand>
        <name>substrate</name>
    </ligand>
</feature>
<dbReference type="InterPro" id="IPR018187">
    <property type="entry name" value="Asp/Glu_racemase_AS_1"/>
</dbReference>
<gene>
    <name evidence="7 8" type="primary">murI</name>
    <name evidence="8" type="ORF">RQP53_04550</name>
</gene>
<dbReference type="HAMAP" id="MF_00258">
    <property type="entry name" value="Glu_racemase"/>
    <property type="match status" value="1"/>
</dbReference>
<protein>
    <recommendedName>
        <fullName evidence="2 7">Glutamate racemase</fullName>
        <ecNumber evidence="2 7">5.1.1.3</ecNumber>
    </recommendedName>
</protein>
<feature type="active site" description="Proton donor/acceptor" evidence="7">
    <location>
        <position position="71"/>
    </location>
</feature>
<keyword evidence="3 7" id="KW-0133">Cell shape</keyword>
<keyword evidence="9" id="KW-1185">Reference proteome</keyword>
<dbReference type="InterPro" id="IPR033134">
    <property type="entry name" value="Asp/Glu_racemase_AS_2"/>
</dbReference>
<reference evidence="8" key="1">
    <citation type="submission" date="2023-09" db="EMBL/GenBank/DDBJ databases">
        <title>Paucibacter sp. APW11 Genome sequencing and assembly.</title>
        <authorList>
            <person name="Kim I."/>
        </authorList>
    </citation>
    <scope>NUCLEOTIDE SEQUENCE</scope>
    <source>
        <strain evidence="8">APW11</strain>
    </source>
</reference>
<dbReference type="InterPro" id="IPR004391">
    <property type="entry name" value="Glu_race"/>
</dbReference>
<evidence type="ECO:0000256" key="1">
    <source>
        <dbReference type="ARBA" id="ARBA00001602"/>
    </source>
</evidence>
<organism evidence="8 9">
    <name type="scientific">Roseateles aquae</name>
    <dbReference type="NCBI Taxonomy" id="3077235"/>
    <lineage>
        <taxon>Bacteria</taxon>
        <taxon>Pseudomonadati</taxon>
        <taxon>Pseudomonadota</taxon>
        <taxon>Betaproteobacteria</taxon>
        <taxon>Burkholderiales</taxon>
        <taxon>Sphaerotilaceae</taxon>
        <taxon>Roseateles</taxon>
    </lineage>
</organism>
<keyword evidence="6 7" id="KW-0961">Cell wall biogenesis/degradation</keyword>
<sequence length="266" mass="28038">MPFIGVFDSGVGGLTVLRALRARLPDVALRYVADSAHAPYGPRSSEFIAQRSLAIAEFLIDEGAALLVVACNTATAHAVNALRERWPLLPVVGIEPGIKPAVAASRNGKVGVMATTATLASARYQELLRAHAQGCQIISQACPGLVDLIETGQLDQPAIREKIQQCCAPLREAGVDTVLLGCTHYPFVQQQIQAELGAAVSLLNIEDAVARQAQKRWQEAGLASTPIAPSTAMTQPLIYSTGKTDAVSRMASLALGANLRAAPIEV</sequence>
<accession>A0ABU3P8C6</accession>
<evidence type="ECO:0000313" key="9">
    <source>
        <dbReference type="Proteomes" id="UP001246372"/>
    </source>
</evidence>
<dbReference type="SUPFAM" id="SSF53681">
    <property type="entry name" value="Aspartate/glutamate racemase"/>
    <property type="match status" value="2"/>
</dbReference>
<dbReference type="PANTHER" id="PTHR21198:SF2">
    <property type="entry name" value="GLUTAMATE RACEMASE"/>
    <property type="match status" value="1"/>
</dbReference>
<evidence type="ECO:0000256" key="7">
    <source>
        <dbReference type="HAMAP-Rule" id="MF_00258"/>
    </source>
</evidence>
<evidence type="ECO:0000313" key="8">
    <source>
        <dbReference type="EMBL" id="MDT8998542.1"/>
    </source>
</evidence>
<dbReference type="PROSITE" id="PS00923">
    <property type="entry name" value="ASP_GLU_RACEMASE_1"/>
    <property type="match status" value="1"/>
</dbReference>
<dbReference type="Gene3D" id="3.40.50.1860">
    <property type="match status" value="2"/>
</dbReference>
<feature type="binding site" evidence="7">
    <location>
        <begin position="40"/>
        <end position="41"/>
    </location>
    <ligand>
        <name>substrate</name>
    </ligand>
</feature>
<evidence type="ECO:0000256" key="6">
    <source>
        <dbReference type="ARBA" id="ARBA00023316"/>
    </source>
</evidence>
<comment type="caution">
    <text evidence="8">The sequence shown here is derived from an EMBL/GenBank/DDBJ whole genome shotgun (WGS) entry which is preliminary data.</text>
</comment>